<dbReference type="Gene3D" id="3.40.50.1000">
    <property type="entry name" value="HAD superfamily/HAD-like"/>
    <property type="match status" value="1"/>
</dbReference>
<gene>
    <name evidence="4" type="ORF">CWR48_15040</name>
</gene>
<comment type="catalytic activity">
    <reaction evidence="3">
        <text>O-phospho-L-serine + H2O = L-serine + phosphate</text>
        <dbReference type="Rhea" id="RHEA:21208"/>
        <dbReference type="ChEBI" id="CHEBI:15377"/>
        <dbReference type="ChEBI" id="CHEBI:33384"/>
        <dbReference type="ChEBI" id="CHEBI:43474"/>
        <dbReference type="ChEBI" id="CHEBI:57524"/>
        <dbReference type="EC" id="3.1.3.3"/>
    </reaction>
</comment>
<dbReference type="InterPro" id="IPR044266">
    <property type="entry name" value="PSP_YsaA"/>
</dbReference>
<dbReference type="SFLD" id="SFLDS00003">
    <property type="entry name" value="Haloacid_Dehalogenase"/>
    <property type="match status" value="1"/>
</dbReference>
<dbReference type="InterPro" id="IPR051400">
    <property type="entry name" value="HAD-like_hydrolase"/>
</dbReference>
<dbReference type="RefSeq" id="WP_115774151.1">
    <property type="nucleotide sequence ID" value="NZ_PIOC01000023.1"/>
</dbReference>
<sequence length="258" mass="29590">MIKAILFDLDDTLLWDEKSVKTAFEKTSNVAHAKYEIDQEVFEQKVRENACRLYASYDVYPFTQMIGINPFEGLWAEFLDEGEEFRKLKEIAPTYREEAWTLGLQDVGIDNPEFGRELADYFREARKASPFLYEDSLTILDQLKGDYKLGLITNGSPSLQNLKLEITQELVPYFSEIIISGDFGRGKPDPTIFEHALKALSLDKNEAIMVGDNLHTDILGANRAGIPSVWLNRHNREKGEIKPMYEISNLSELMRILI</sequence>
<organism evidence="4 5">
    <name type="scientific">Oceanobacillus arenosus</name>
    <dbReference type="NCBI Taxonomy" id="1229153"/>
    <lineage>
        <taxon>Bacteria</taxon>
        <taxon>Bacillati</taxon>
        <taxon>Bacillota</taxon>
        <taxon>Bacilli</taxon>
        <taxon>Bacillales</taxon>
        <taxon>Bacillaceae</taxon>
        <taxon>Oceanobacillus</taxon>
    </lineage>
</organism>
<keyword evidence="1 3" id="KW-0378">Hydrolase</keyword>
<keyword evidence="3" id="KW-0170">Cobalt</keyword>
<dbReference type="SFLD" id="SFLDG01129">
    <property type="entry name" value="C1.5:_HAD__Beta-PGM__Phosphata"/>
    <property type="match status" value="1"/>
</dbReference>
<dbReference type="SUPFAM" id="SSF56784">
    <property type="entry name" value="HAD-like"/>
    <property type="match status" value="1"/>
</dbReference>
<dbReference type="HAMAP" id="MF_02240">
    <property type="entry name" value="PSP"/>
    <property type="match status" value="1"/>
</dbReference>
<dbReference type="EC" id="3.1.3.3" evidence="3"/>
<name>A0A3D8PNV7_9BACI</name>
<comment type="pathway">
    <text evidence="3">Amino-acid biosynthesis; L-serine biosynthesis; L-serine from 3-phospho-D-glycerate: step 3/3.</text>
</comment>
<reference evidence="5" key="1">
    <citation type="submission" date="2017-11" db="EMBL/GenBank/DDBJ databases">
        <authorList>
            <person name="Zhu W."/>
        </authorList>
    </citation>
    <scope>NUCLEOTIDE SEQUENCE [LARGE SCALE GENOMIC DNA]</scope>
    <source>
        <strain evidence="5">CAU 1183</strain>
    </source>
</reference>
<dbReference type="GO" id="GO:0036424">
    <property type="term" value="F:L-phosphoserine phosphatase activity"/>
    <property type="evidence" value="ECO:0007669"/>
    <property type="project" value="UniProtKB-UniRule"/>
</dbReference>
<dbReference type="OrthoDB" id="9809962at2"/>
<dbReference type="InterPro" id="IPR006439">
    <property type="entry name" value="HAD-SF_hydro_IA"/>
</dbReference>
<accession>A0A3D8PNV7</accession>
<evidence type="ECO:0000313" key="5">
    <source>
        <dbReference type="Proteomes" id="UP000257143"/>
    </source>
</evidence>
<dbReference type="AlphaFoldDB" id="A0A3D8PNV7"/>
<dbReference type="Pfam" id="PF00702">
    <property type="entry name" value="Hydrolase"/>
    <property type="match status" value="1"/>
</dbReference>
<dbReference type="NCBIfam" id="TIGR01549">
    <property type="entry name" value="HAD-SF-IA-v1"/>
    <property type="match status" value="1"/>
</dbReference>
<comment type="cofactor">
    <cofactor evidence="3">
        <name>Mg(2+)</name>
        <dbReference type="ChEBI" id="CHEBI:18420"/>
    </cofactor>
    <cofactor evidence="3">
        <name>Co(2+)</name>
        <dbReference type="ChEBI" id="CHEBI:48828"/>
    </cofactor>
</comment>
<dbReference type="PANTHER" id="PTHR46470">
    <property type="entry name" value="N-ACYLNEURAMINATE-9-PHOSPHATASE"/>
    <property type="match status" value="1"/>
</dbReference>
<protein>
    <recommendedName>
        <fullName evidence="3">Phosphoserine phosphatase</fullName>
        <shortName evidence="3">PSP</shortName>
        <ecNumber evidence="3">3.1.3.3</ecNumber>
    </recommendedName>
</protein>
<dbReference type="GO" id="GO:0006564">
    <property type="term" value="P:L-serine biosynthetic process"/>
    <property type="evidence" value="ECO:0007669"/>
    <property type="project" value="UniProtKB-UniRule"/>
</dbReference>
<dbReference type="PANTHER" id="PTHR46470:SF3">
    <property type="entry name" value="N-ACYLNEURAMINATE-9-PHOSPHATASE"/>
    <property type="match status" value="1"/>
</dbReference>
<keyword evidence="3" id="KW-0028">Amino-acid biosynthesis</keyword>
<dbReference type="InterPro" id="IPR036412">
    <property type="entry name" value="HAD-like_sf"/>
</dbReference>
<keyword evidence="5" id="KW-1185">Reference proteome</keyword>
<dbReference type="InterPro" id="IPR023214">
    <property type="entry name" value="HAD_sf"/>
</dbReference>
<dbReference type="NCBIfam" id="TIGR01509">
    <property type="entry name" value="HAD-SF-IA-v3"/>
    <property type="match status" value="1"/>
</dbReference>
<evidence type="ECO:0000256" key="1">
    <source>
        <dbReference type="ARBA" id="ARBA00022801"/>
    </source>
</evidence>
<evidence type="ECO:0000256" key="3">
    <source>
        <dbReference type="HAMAP-Rule" id="MF_02240"/>
    </source>
</evidence>
<evidence type="ECO:0000313" key="4">
    <source>
        <dbReference type="EMBL" id="RDW16921.1"/>
    </source>
</evidence>
<keyword evidence="3" id="KW-0718">Serine biosynthesis</keyword>
<keyword evidence="2 3" id="KW-0460">Magnesium</keyword>
<evidence type="ECO:0000256" key="2">
    <source>
        <dbReference type="ARBA" id="ARBA00022842"/>
    </source>
</evidence>
<dbReference type="Gene3D" id="1.20.120.710">
    <property type="entry name" value="Haloacid dehalogenase hydrolase-like domain"/>
    <property type="match status" value="1"/>
</dbReference>
<dbReference type="EMBL" id="PIOC01000023">
    <property type="protein sequence ID" value="RDW16921.1"/>
    <property type="molecule type" value="Genomic_DNA"/>
</dbReference>
<dbReference type="Proteomes" id="UP000257143">
    <property type="component" value="Unassembled WGS sequence"/>
</dbReference>
<comment type="function">
    <text evidence="3">Catalyzes the last step of the phosphorylated serine biosynthetic pathway, i.e. dephosphorylation of O-phospho-L-serine to form L-serine.</text>
</comment>
<comment type="catalytic activity">
    <reaction evidence="3">
        <text>O-phospho-D-serine + H2O = D-serine + phosphate</text>
        <dbReference type="Rhea" id="RHEA:24873"/>
        <dbReference type="ChEBI" id="CHEBI:15377"/>
        <dbReference type="ChEBI" id="CHEBI:35247"/>
        <dbReference type="ChEBI" id="CHEBI:43474"/>
        <dbReference type="ChEBI" id="CHEBI:58680"/>
        <dbReference type="EC" id="3.1.3.3"/>
    </reaction>
</comment>
<dbReference type="SFLD" id="SFLDG01135">
    <property type="entry name" value="C1.5.6:_HAD__Beta-PGM__Phospha"/>
    <property type="match status" value="1"/>
</dbReference>
<comment type="caution">
    <text evidence="4">The sequence shown here is derived from an EMBL/GenBank/DDBJ whole genome shotgun (WGS) entry which is preliminary data.</text>
</comment>
<proteinExistence type="inferred from homology"/>
<comment type="similarity">
    <text evidence="3">Belongs to the HAD-like hydrolase superfamily.</text>
</comment>